<comment type="caution">
    <text evidence="2">The sequence shown here is derived from an EMBL/GenBank/DDBJ whole genome shotgun (WGS) entry which is preliminary data.</text>
</comment>
<accession>A0ABW4KSR0</accession>
<evidence type="ECO:0000313" key="2">
    <source>
        <dbReference type="EMBL" id="MFD1711092.1"/>
    </source>
</evidence>
<dbReference type="InterPro" id="IPR005064">
    <property type="entry name" value="BUG"/>
</dbReference>
<protein>
    <submittedName>
        <fullName evidence="2">Bug family tripartite tricarboxylate transporter substrate binding protein</fullName>
    </submittedName>
</protein>
<dbReference type="CDD" id="cd07012">
    <property type="entry name" value="PBP2_Bug_TTT"/>
    <property type="match status" value="1"/>
</dbReference>
<evidence type="ECO:0000256" key="1">
    <source>
        <dbReference type="ARBA" id="ARBA00006987"/>
    </source>
</evidence>
<gene>
    <name evidence="2" type="ORF">ACFSF0_10770</name>
</gene>
<dbReference type="SUPFAM" id="SSF53850">
    <property type="entry name" value="Periplasmic binding protein-like II"/>
    <property type="match status" value="1"/>
</dbReference>
<name>A0ABW4KSR0_9BURK</name>
<sequence>MVPFPPGGSSDILGRLIAEHLGKTLNANFFVDNKPGGTTQIGTDFVAAAPPDGQTLLLGAASSFTVLPHLRKLHYSIDSFECAGGIADYIAVMAVRKTLPVKSVKEFIAYAKENPGKLSFGSAGEASAGHVYGLTLARDTGTKFLHVPFRGSAAAVNALVAGEIDFIIDGAVTPMVKADRVEPLCVMYRKRHPDLPKVPTLHEAGFDISTSKGAGWGLLAPKGTPASVMDKLSEGLEKVLQQKSVQDALIRANSIASWQTPEQFRQATAADYKMNGELLPSIGIRGS</sequence>
<comment type="similarity">
    <text evidence="1">Belongs to the UPF0065 (bug) family.</text>
</comment>
<dbReference type="InterPro" id="IPR042100">
    <property type="entry name" value="Bug_dom1"/>
</dbReference>
<dbReference type="Pfam" id="PF03401">
    <property type="entry name" value="TctC"/>
    <property type="match status" value="1"/>
</dbReference>
<dbReference type="RefSeq" id="WP_377615062.1">
    <property type="nucleotide sequence ID" value="NZ_JBHUEJ010000019.1"/>
</dbReference>
<dbReference type="EMBL" id="JBHUEJ010000019">
    <property type="protein sequence ID" value="MFD1711092.1"/>
    <property type="molecule type" value="Genomic_DNA"/>
</dbReference>
<dbReference type="PIRSF" id="PIRSF017082">
    <property type="entry name" value="YflP"/>
    <property type="match status" value="1"/>
</dbReference>
<keyword evidence="3" id="KW-1185">Reference proteome</keyword>
<dbReference type="PANTHER" id="PTHR42928:SF5">
    <property type="entry name" value="BLR1237 PROTEIN"/>
    <property type="match status" value="1"/>
</dbReference>
<evidence type="ECO:0000313" key="3">
    <source>
        <dbReference type="Proteomes" id="UP001597304"/>
    </source>
</evidence>
<organism evidence="2 3">
    <name type="scientific">Ottowia flava</name>
    <dbReference type="NCBI Taxonomy" id="2675430"/>
    <lineage>
        <taxon>Bacteria</taxon>
        <taxon>Pseudomonadati</taxon>
        <taxon>Pseudomonadota</taxon>
        <taxon>Betaproteobacteria</taxon>
        <taxon>Burkholderiales</taxon>
        <taxon>Comamonadaceae</taxon>
        <taxon>Ottowia</taxon>
    </lineage>
</organism>
<reference evidence="3" key="1">
    <citation type="journal article" date="2019" name="Int. J. Syst. Evol. Microbiol.">
        <title>The Global Catalogue of Microorganisms (GCM) 10K type strain sequencing project: providing services to taxonomists for standard genome sequencing and annotation.</title>
        <authorList>
            <consortium name="The Broad Institute Genomics Platform"/>
            <consortium name="The Broad Institute Genome Sequencing Center for Infectious Disease"/>
            <person name="Wu L."/>
            <person name="Ma J."/>
        </authorList>
    </citation>
    <scope>NUCLEOTIDE SEQUENCE [LARGE SCALE GENOMIC DNA]</scope>
    <source>
        <strain evidence="3">LMG 29247</strain>
    </source>
</reference>
<dbReference type="Gene3D" id="3.40.190.10">
    <property type="entry name" value="Periplasmic binding protein-like II"/>
    <property type="match status" value="1"/>
</dbReference>
<dbReference type="Gene3D" id="3.40.190.150">
    <property type="entry name" value="Bordetella uptake gene, domain 1"/>
    <property type="match status" value="1"/>
</dbReference>
<dbReference type="PANTHER" id="PTHR42928">
    <property type="entry name" value="TRICARBOXYLATE-BINDING PROTEIN"/>
    <property type="match status" value="1"/>
</dbReference>
<proteinExistence type="inferred from homology"/>
<dbReference type="Proteomes" id="UP001597304">
    <property type="component" value="Unassembled WGS sequence"/>
</dbReference>